<evidence type="ECO:0000256" key="1">
    <source>
        <dbReference type="SAM" id="SignalP"/>
    </source>
</evidence>
<dbReference type="PANTHER" id="PTHR11008:SF32">
    <property type="entry name" value="CIRCADIAN CLOCK-CONTROLLED PROTEIN DAYWAKE-RELATED"/>
    <property type="match status" value="1"/>
</dbReference>
<organism evidence="2 3">
    <name type="scientific">Drosophila suzukii</name>
    <name type="common">Spotted-wing drosophila fruit fly</name>
    <dbReference type="NCBI Taxonomy" id="28584"/>
    <lineage>
        <taxon>Eukaryota</taxon>
        <taxon>Metazoa</taxon>
        <taxon>Ecdysozoa</taxon>
        <taxon>Arthropoda</taxon>
        <taxon>Hexapoda</taxon>
        <taxon>Insecta</taxon>
        <taxon>Pterygota</taxon>
        <taxon>Neoptera</taxon>
        <taxon>Endopterygota</taxon>
        <taxon>Diptera</taxon>
        <taxon>Brachycera</taxon>
        <taxon>Muscomorpha</taxon>
        <taxon>Ephydroidea</taxon>
        <taxon>Drosophilidae</taxon>
        <taxon>Drosophila</taxon>
        <taxon>Sophophora</taxon>
    </lineage>
</organism>
<protein>
    <submittedName>
        <fullName evidence="3">Protein takeout-like</fullName>
    </submittedName>
</protein>
<keyword evidence="2" id="KW-1185">Reference proteome</keyword>
<keyword evidence="1" id="KW-0732">Signal</keyword>
<dbReference type="Gene3D" id="3.15.10.30">
    <property type="entry name" value="Haemolymph juvenile hormone binding protein"/>
    <property type="match status" value="1"/>
</dbReference>
<feature type="chain" id="PRO_5045471175" evidence="1">
    <location>
        <begin position="21"/>
        <end position="250"/>
    </location>
</feature>
<reference evidence="3" key="1">
    <citation type="submission" date="2025-08" db="UniProtKB">
        <authorList>
            <consortium name="RefSeq"/>
        </authorList>
    </citation>
    <scope>IDENTIFICATION</scope>
</reference>
<dbReference type="GeneID" id="108016283"/>
<dbReference type="Proteomes" id="UP001652628">
    <property type="component" value="Chromosome 3"/>
</dbReference>
<name>A0AB39ZLM6_DROSZ</name>
<dbReference type="AlphaFoldDB" id="A0AB39ZLM6"/>
<accession>A0AB39ZLM6</accession>
<dbReference type="RefSeq" id="XP_016938404.4">
    <property type="nucleotide sequence ID" value="XM_017082915.4"/>
</dbReference>
<proteinExistence type="predicted"/>
<evidence type="ECO:0000313" key="3">
    <source>
        <dbReference type="RefSeq" id="XP_016938404.4"/>
    </source>
</evidence>
<dbReference type="GO" id="GO:0007623">
    <property type="term" value="P:circadian rhythm"/>
    <property type="evidence" value="ECO:0007669"/>
    <property type="project" value="UniProtKB-ARBA"/>
</dbReference>
<dbReference type="InterPro" id="IPR038606">
    <property type="entry name" value="To_sf"/>
</dbReference>
<sequence>MGKLILLTWLFCYILNTISGAELPGDVQKCSFGNSTCLVRSINTLIKLHPKGIPAIGLPPLDSYHFPDTVVLDSPNRPIYLNFNMRDNVNKGFENTTVTHVEGFLREPNQKQILIKAHLPRLLHLATYDLEGRWLFCHKTSGTLQSDFQDFRVTLTLKVILEYRNNKRYLKVYDLVPSIYLGRWIIWFDDLFKENFDLTVAMNAVFNRHWVEFWNELHPGLKKSFSNGFTTILNRVFENVAYDDMFLPDR</sequence>
<gene>
    <name evidence="3" type="primary">LOC108016283</name>
</gene>
<dbReference type="InterPro" id="IPR010562">
    <property type="entry name" value="Haemolymph_juvenile_hormone-bd"/>
</dbReference>
<dbReference type="Pfam" id="PF06585">
    <property type="entry name" value="JHBP"/>
    <property type="match status" value="1"/>
</dbReference>
<evidence type="ECO:0000313" key="2">
    <source>
        <dbReference type="Proteomes" id="UP001652628"/>
    </source>
</evidence>
<dbReference type="SMART" id="SM00700">
    <property type="entry name" value="JHBP"/>
    <property type="match status" value="1"/>
</dbReference>
<feature type="signal peptide" evidence="1">
    <location>
        <begin position="1"/>
        <end position="20"/>
    </location>
</feature>
<dbReference type="PANTHER" id="PTHR11008">
    <property type="entry name" value="PROTEIN TAKEOUT-LIKE PROTEIN"/>
    <property type="match status" value="1"/>
</dbReference>
<dbReference type="GO" id="GO:0005615">
    <property type="term" value="C:extracellular space"/>
    <property type="evidence" value="ECO:0007669"/>
    <property type="project" value="TreeGrafter"/>
</dbReference>